<protein>
    <submittedName>
        <fullName evidence="2">Uncharacterized protein</fullName>
    </submittedName>
</protein>
<name>A0A9Q3GKP2_9BASI</name>
<reference evidence="2" key="1">
    <citation type="submission" date="2021-03" db="EMBL/GenBank/DDBJ databases">
        <title>Draft genome sequence of rust myrtle Austropuccinia psidii MF-1, a brazilian biotype.</title>
        <authorList>
            <person name="Quecine M.C."/>
            <person name="Pachon D.M.R."/>
            <person name="Bonatelli M.L."/>
            <person name="Correr F.H."/>
            <person name="Franceschini L.M."/>
            <person name="Leite T.F."/>
            <person name="Margarido G.R.A."/>
            <person name="Almeida C.A."/>
            <person name="Ferrarezi J.A."/>
            <person name="Labate C.A."/>
        </authorList>
    </citation>
    <scope>NUCLEOTIDE SEQUENCE</scope>
    <source>
        <strain evidence="2">MF-1</strain>
    </source>
</reference>
<evidence type="ECO:0000313" key="3">
    <source>
        <dbReference type="Proteomes" id="UP000765509"/>
    </source>
</evidence>
<sequence>MAQQSTSNLPPSPPGDSVEEKYSEESNKVDRTVPFLSSTQQMQHIISMQSRKKGQRRGSASYTPGGSPSEPTLPRNVRPEESPLSKTPGPRATSTT</sequence>
<feature type="compositionally biased region" description="Polar residues" evidence="1">
    <location>
        <begin position="58"/>
        <end position="70"/>
    </location>
</feature>
<evidence type="ECO:0000256" key="1">
    <source>
        <dbReference type="SAM" id="MobiDB-lite"/>
    </source>
</evidence>
<accession>A0A9Q3GKP2</accession>
<evidence type="ECO:0000313" key="2">
    <source>
        <dbReference type="EMBL" id="MBW0470559.1"/>
    </source>
</evidence>
<dbReference type="AlphaFoldDB" id="A0A9Q3GKP2"/>
<organism evidence="2 3">
    <name type="scientific">Austropuccinia psidii MF-1</name>
    <dbReference type="NCBI Taxonomy" id="1389203"/>
    <lineage>
        <taxon>Eukaryota</taxon>
        <taxon>Fungi</taxon>
        <taxon>Dikarya</taxon>
        <taxon>Basidiomycota</taxon>
        <taxon>Pucciniomycotina</taxon>
        <taxon>Pucciniomycetes</taxon>
        <taxon>Pucciniales</taxon>
        <taxon>Sphaerophragmiaceae</taxon>
        <taxon>Austropuccinia</taxon>
    </lineage>
</organism>
<dbReference type="Proteomes" id="UP000765509">
    <property type="component" value="Unassembled WGS sequence"/>
</dbReference>
<comment type="caution">
    <text evidence="2">The sequence shown here is derived from an EMBL/GenBank/DDBJ whole genome shotgun (WGS) entry which is preliminary data.</text>
</comment>
<gene>
    <name evidence="2" type="ORF">O181_010274</name>
</gene>
<feature type="compositionally biased region" description="Polar residues" evidence="1">
    <location>
        <begin position="35"/>
        <end position="49"/>
    </location>
</feature>
<feature type="region of interest" description="Disordered" evidence="1">
    <location>
        <begin position="1"/>
        <end position="96"/>
    </location>
</feature>
<keyword evidence="3" id="KW-1185">Reference proteome</keyword>
<proteinExistence type="predicted"/>
<feature type="compositionally biased region" description="Basic and acidic residues" evidence="1">
    <location>
        <begin position="18"/>
        <end position="31"/>
    </location>
</feature>
<dbReference type="EMBL" id="AVOT02002489">
    <property type="protein sequence ID" value="MBW0470559.1"/>
    <property type="molecule type" value="Genomic_DNA"/>
</dbReference>